<feature type="compositionally biased region" description="Basic and acidic residues" evidence="4">
    <location>
        <begin position="37"/>
        <end position="46"/>
    </location>
</feature>
<evidence type="ECO:0000256" key="3">
    <source>
        <dbReference type="SAM" id="Coils"/>
    </source>
</evidence>
<organism evidence="5 6">
    <name type="scientific">Geotrypetes seraphini</name>
    <name type="common">Gaboon caecilian</name>
    <name type="synonym">Caecilia seraphini</name>
    <dbReference type="NCBI Taxonomy" id="260995"/>
    <lineage>
        <taxon>Eukaryota</taxon>
        <taxon>Metazoa</taxon>
        <taxon>Chordata</taxon>
        <taxon>Craniata</taxon>
        <taxon>Vertebrata</taxon>
        <taxon>Euteleostomi</taxon>
        <taxon>Amphibia</taxon>
        <taxon>Gymnophiona</taxon>
        <taxon>Geotrypetes</taxon>
    </lineage>
</organism>
<protein>
    <submittedName>
        <fullName evidence="6 7">Ankyrin repeat domain-containing protein 24 isoform X1</fullName>
    </submittedName>
</protein>
<keyword evidence="1" id="KW-0677">Repeat</keyword>
<feature type="region of interest" description="Disordered" evidence="4">
    <location>
        <begin position="18"/>
        <end position="100"/>
    </location>
</feature>
<feature type="region of interest" description="Disordered" evidence="4">
    <location>
        <begin position="437"/>
        <end position="465"/>
    </location>
</feature>
<feature type="region of interest" description="Disordered" evidence="4">
    <location>
        <begin position="542"/>
        <end position="566"/>
    </location>
</feature>
<proteinExistence type="predicted"/>
<evidence type="ECO:0000313" key="7">
    <source>
        <dbReference type="RefSeq" id="XP_033812850.1"/>
    </source>
</evidence>
<dbReference type="CTD" id="170961"/>
<name>A0A6P8S4F9_GEOSA</name>
<dbReference type="AlphaFoldDB" id="A0A6P8S4F9"/>
<dbReference type="GeneID" id="117365967"/>
<reference evidence="6 7" key="1">
    <citation type="submission" date="2025-04" db="UniProtKB">
        <authorList>
            <consortium name="RefSeq"/>
        </authorList>
    </citation>
    <scope>IDENTIFICATION</scope>
</reference>
<sequence length="865" mass="99290">MMQSTTAWPQEMYLSNTSYRKQHTRSRGLAPASLEQSPKHLKEKSITQRKRKAPPPPDIPNPMAPQTLEHNSPSIDNNDSLELEQGREAQPSKVFPQDDQEMCEEIKFLRQERAQLLQKVRSLEQQVEQKDLDGSSTEKQIRDLQKQLADKEEESDRFSKEVATLQSHLSLLEIEKENSSYDIDTLQDEEAEMLEFSGAEMLLSKKSQDPSLDGLLATLQEQVLSLTAQNKELQEKIQILENYEKDDMDMEASADFIPIILYDSLKTEFDRLKEQYLEAQASLKVPQGISVEDNAASCKLVPIEAYEQLKEEYEKQLQALKEALKESGPETKLQTLGLNSEGIGDLDGEINLEAEGKEELIRKLMDSQAKYKKAMAEVEMLQEQIQVDILSVEESESLITQKEEAERLRGELEKVKMDLQRAVEDLRQKDTRVQELESRLNTAEGSSAQHPSPEERERSVSLSSSLEEVTKEKALLLDKYNKAEEELKTLRKSLEEREHCLEGPSASFKETEECRELKTQLSEQIKQHNKVKKKYDKLKAEHEKSQKELGSLKEQLNSTSISEQTHSDVVEKLNESVTEANAKLQELQKRYNTVQQERAQLQKNAERHIEEAIPIMEHTKVKESLQVSIQELKSKVSKLEQDLVKENQEVCQLQKELESQKDVTTTLQEHEQIRCSLQAEVNTLNLKLNDMMKKHEKTCTEVFQVQREALFMKSEKHAAEDQLAAVQKQLENLKSESQRVQELHQHIEDSANLVKEKDKKITELSKEVFKLKEALNSLSQLSSQAGILPKAMGQHQNQTQGEAELLQKRVKALQQQLTEAERQYKSTIIFYRIHLLNAAQGQMGEDVMQHLQQILSMHRLVAQGQ</sequence>
<dbReference type="GO" id="GO:0003779">
    <property type="term" value="F:actin binding"/>
    <property type="evidence" value="ECO:0007669"/>
    <property type="project" value="InterPro"/>
</dbReference>
<feature type="coiled-coil region" evidence="3">
    <location>
        <begin position="716"/>
        <end position="823"/>
    </location>
</feature>
<feature type="coiled-coil region" evidence="3">
    <location>
        <begin position="216"/>
        <end position="326"/>
    </location>
</feature>
<feature type="compositionally biased region" description="Polar residues" evidence="4">
    <location>
        <begin position="68"/>
        <end position="80"/>
    </location>
</feature>
<dbReference type="PANTHER" id="PTHR24129">
    <property type="entry name" value="ANKYCORBIN"/>
    <property type="match status" value="1"/>
</dbReference>
<feature type="compositionally biased region" description="Pro residues" evidence="4">
    <location>
        <begin position="54"/>
        <end position="63"/>
    </location>
</feature>
<evidence type="ECO:0000313" key="6">
    <source>
        <dbReference type="RefSeq" id="XP_033812849.1"/>
    </source>
</evidence>
<accession>A0A6P8S4F9</accession>
<keyword evidence="5" id="KW-1185">Reference proteome</keyword>
<evidence type="ECO:0000256" key="4">
    <source>
        <dbReference type="SAM" id="MobiDB-lite"/>
    </source>
</evidence>
<feature type="compositionally biased region" description="Polar residues" evidence="4">
    <location>
        <begin position="554"/>
        <end position="564"/>
    </location>
</feature>
<evidence type="ECO:0000313" key="5">
    <source>
        <dbReference type="Proteomes" id="UP000515159"/>
    </source>
</evidence>
<evidence type="ECO:0000256" key="1">
    <source>
        <dbReference type="ARBA" id="ARBA00022737"/>
    </source>
</evidence>
<dbReference type="OrthoDB" id="341259at2759"/>
<dbReference type="Proteomes" id="UP000515159">
    <property type="component" value="Chromosome 8"/>
</dbReference>
<dbReference type="Gene3D" id="1.10.287.1490">
    <property type="match status" value="1"/>
</dbReference>
<dbReference type="InterPro" id="IPR042420">
    <property type="entry name" value="RAI14/UACA"/>
</dbReference>
<dbReference type="RefSeq" id="XP_033812850.1">
    <property type="nucleotide sequence ID" value="XM_033956959.1"/>
</dbReference>
<keyword evidence="2 3" id="KW-0175">Coiled coil</keyword>
<dbReference type="PANTHER" id="PTHR24129:SF2">
    <property type="entry name" value="DUF3447 DOMAIN-CONTAINING PROTEIN"/>
    <property type="match status" value="1"/>
</dbReference>
<dbReference type="RefSeq" id="XP_033812849.1">
    <property type="nucleotide sequence ID" value="XM_033956958.1"/>
</dbReference>
<gene>
    <name evidence="6 7" type="primary">ANKRD24</name>
</gene>
<dbReference type="KEGG" id="gsh:117365967"/>
<evidence type="ECO:0000256" key="2">
    <source>
        <dbReference type="ARBA" id="ARBA00023054"/>
    </source>
</evidence>
<feature type="compositionally biased region" description="Polar residues" evidence="4">
    <location>
        <begin position="439"/>
        <end position="450"/>
    </location>
</feature>
<feature type="compositionally biased region" description="Basic and acidic residues" evidence="4">
    <location>
        <begin position="542"/>
        <end position="551"/>
    </location>
</feature>